<evidence type="ECO:0000259" key="1">
    <source>
        <dbReference type="Pfam" id="PF02732"/>
    </source>
</evidence>
<proteinExistence type="predicted"/>
<dbReference type="Gene3D" id="3.40.50.10130">
    <property type="match status" value="1"/>
</dbReference>
<dbReference type="InterPro" id="IPR011335">
    <property type="entry name" value="Restrct_endonuc-II-like"/>
</dbReference>
<protein>
    <recommendedName>
        <fullName evidence="1">ERCC4 domain-containing protein</fullName>
    </recommendedName>
</protein>
<dbReference type="GO" id="GO:0003677">
    <property type="term" value="F:DNA binding"/>
    <property type="evidence" value="ECO:0007669"/>
    <property type="project" value="InterPro"/>
</dbReference>
<dbReference type="SUPFAM" id="SSF52980">
    <property type="entry name" value="Restriction endonuclease-like"/>
    <property type="match status" value="1"/>
</dbReference>
<reference evidence="2" key="1">
    <citation type="journal article" date="2016" name="Sci. Rep.">
        <title>Triclosan Resistome from Metagenome Reveals Diverse Enoyl Acyl Carrier Protein Reductases and Selective Enrichment of Triclosan Resistance Genes.</title>
        <authorList>
            <person name="Khan R."/>
            <person name="Kong H.G."/>
            <person name="Jung Y.H."/>
            <person name="Choi J."/>
            <person name="Baek K.Y."/>
            <person name="Hwang E.C."/>
            <person name="Lee S.W."/>
        </authorList>
    </citation>
    <scope>NUCLEOTIDE SEQUENCE</scope>
</reference>
<dbReference type="AlphaFoldDB" id="A0A1C9U536"/>
<dbReference type="Pfam" id="PF02732">
    <property type="entry name" value="ERCC4"/>
    <property type="match status" value="1"/>
</dbReference>
<dbReference type="GO" id="GO:0006259">
    <property type="term" value="P:DNA metabolic process"/>
    <property type="evidence" value="ECO:0007669"/>
    <property type="project" value="UniProtKB-ARBA"/>
</dbReference>
<dbReference type="GO" id="GO:0004518">
    <property type="term" value="F:nuclease activity"/>
    <property type="evidence" value="ECO:0007669"/>
    <property type="project" value="InterPro"/>
</dbReference>
<sequence length="176" mass="20084">MLNVTRFSHPKIMVPAIHLLVDIHEQQPYEFKGLVRIAGTITQTLPAGDYAIVEAPDIFCVERRRADEFNRIFSNPSDNRARFLRELESLRAFPHRFLVIEGAIQYNVGGGRLGQYHRNGMVDFLDALTARFGLQIVYSDSREEAEERVANLAALHYAYHLAEQQGLGRCLIENDI</sequence>
<accession>A0A1C9U536</accession>
<organism evidence="2">
    <name type="scientific">uncultured bacterium pBE3-1</name>
    <dbReference type="NCBI Taxonomy" id="1781161"/>
    <lineage>
        <taxon>Bacteria</taxon>
        <taxon>environmental samples</taxon>
    </lineage>
</organism>
<evidence type="ECO:0000313" key="2">
    <source>
        <dbReference type="EMBL" id="AOR51258.1"/>
    </source>
</evidence>
<dbReference type="InterPro" id="IPR006166">
    <property type="entry name" value="ERCC4_domain"/>
</dbReference>
<dbReference type="EMBL" id="KT982366">
    <property type="protein sequence ID" value="AOR51258.1"/>
    <property type="molecule type" value="Genomic_DNA"/>
</dbReference>
<name>A0A1C9U536_9BACT</name>
<feature type="domain" description="ERCC4" evidence="1">
    <location>
        <begin position="40"/>
        <end position="151"/>
    </location>
</feature>